<dbReference type="OrthoDB" id="5420391at2759"/>
<dbReference type="EMBL" id="JAGPNK010000001">
    <property type="protein sequence ID" value="KAH7329157.1"/>
    <property type="molecule type" value="Genomic_DNA"/>
</dbReference>
<gene>
    <name evidence="2" type="ORF">B0I35DRAFT_419477</name>
</gene>
<feature type="compositionally biased region" description="Low complexity" evidence="1">
    <location>
        <begin position="18"/>
        <end position="38"/>
    </location>
</feature>
<feature type="compositionally biased region" description="Polar residues" evidence="1">
    <location>
        <begin position="123"/>
        <end position="135"/>
    </location>
</feature>
<evidence type="ECO:0000313" key="2">
    <source>
        <dbReference type="EMBL" id="KAH7329157.1"/>
    </source>
</evidence>
<dbReference type="AlphaFoldDB" id="A0A8K0WWY1"/>
<dbReference type="PANTHER" id="PTHR42084:SF1">
    <property type="entry name" value="SERINE_THREONINE-PROTEIN KINASE PPK6"/>
    <property type="match status" value="1"/>
</dbReference>
<protein>
    <recommendedName>
        <fullName evidence="4">Serine/threonine-protein kinase ppk6</fullName>
    </recommendedName>
</protein>
<organism evidence="2 3">
    <name type="scientific">Stachybotrys elegans</name>
    <dbReference type="NCBI Taxonomy" id="80388"/>
    <lineage>
        <taxon>Eukaryota</taxon>
        <taxon>Fungi</taxon>
        <taxon>Dikarya</taxon>
        <taxon>Ascomycota</taxon>
        <taxon>Pezizomycotina</taxon>
        <taxon>Sordariomycetes</taxon>
        <taxon>Hypocreomycetidae</taxon>
        <taxon>Hypocreales</taxon>
        <taxon>Stachybotryaceae</taxon>
        <taxon>Stachybotrys</taxon>
    </lineage>
</organism>
<feature type="compositionally biased region" description="Low complexity" evidence="1">
    <location>
        <begin position="281"/>
        <end position="293"/>
    </location>
</feature>
<feature type="region of interest" description="Disordered" evidence="1">
    <location>
        <begin position="1"/>
        <end position="185"/>
    </location>
</feature>
<name>A0A8K0WWY1_9HYPO</name>
<dbReference type="PANTHER" id="PTHR42084">
    <property type="entry name" value="YALI0E26631P"/>
    <property type="match status" value="1"/>
</dbReference>
<evidence type="ECO:0000313" key="3">
    <source>
        <dbReference type="Proteomes" id="UP000813444"/>
    </source>
</evidence>
<accession>A0A8K0WWY1</accession>
<comment type="caution">
    <text evidence="2">The sequence shown here is derived from an EMBL/GenBank/DDBJ whole genome shotgun (WGS) entry which is preliminary data.</text>
</comment>
<proteinExistence type="predicted"/>
<evidence type="ECO:0000256" key="1">
    <source>
        <dbReference type="SAM" id="MobiDB-lite"/>
    </source>
</evidence>
<dbReference type="Proteomes" id="UP000813444">
    <property type="component" value="Unassembled WGS sequence"/>
</dbReference>
<evidence type="ECO:0008006" key="4">
    <source>
        <dbReference type="Google" id="ProtNLM"/>
    </source>
</evidence>
<feature type="compositionally biased region" description="Polar residues" evidence="1">
    <location>
        <begin position="259"/>
        <end position="280"/>
    </location>
</feature>
<feature type="region of interest" description="Disordered" evidence="1">
    <location>
        <begin position="359"/>
        <end position="404"/>
    </location>
</feature>
<feature type="region of interest" description="Disordered" evidence="1">
    <location>
        <begin position="197"/>
        <end position="333"/>
    </location>
</feature>
<feature type="compositionally biased region" description="Low complexity" evidence="1">
    <location>
        <begin position="48"/>
        <end position="61"/>
    </location>
</feature>
<sequence length="608" mass="65581">MSADLFAEFNALSDNGPSASATTQKHSQSQQQNQAQNQGIDWFSGHTASAQSAQWSSVQAQPQPPGIPGFSGFGAPPSQPSHSTAPVGGQGDEDDDGWGDFEVAAPSAGSNAKATPFPEPVDNWSQPSFNSSQPPRNRPVRASTLELMSNKLVDFDNPPQATTAAPPSRPDPKPRPAKKVVQSDPNVLFDVAEFELGEDDLEAGDDDDFGEFGDFESGAGVLTQSRPATVARVSQPPSMDLLSLDEPEPQPQPQRTRQAASSTPKQSSRVNANALSFGTFSSAQSPPSQSRSSYPKLAIATQVDPKTKTKSPQSATPVTAWPSAYDDKGQKKVKNIQSKVGNIKEDDGDWAAWDDFAKPQKEEDIDSTKPPGSWDWDSGDSGMPTAQSTGIPANDSDPPPINVPPPSILLSAFPDIINSAGAFLKPMAKQSASIKQQILANPKSVAFLRSYILLATTAARVIAGRKHRWHRDKILAKSMSISAAGSKGMKLAGVDKTQAVREDREAADVVAVWRENVGRVRSAVAAIKTVEGSDLKVPELSDSMPIHAAKMVPTSPKPCIICGLKREERIAKVDYDVEDSFGEWWVEYWGHRACKNFWIEHEQKLRQR</sequence>
<keyword evidence="3" id="KW-1185">Reference proteome</keyword>
<feature type="compositionally biased region" description="Acidic residues" evidence="1">
    <location>
        <begin position="197"/>
        <end position="214"/>
    </location>
</feature>
<reference evidence="2" key="1">
    <citation type="journal article" date="2021" name="Nat. Commun.">
        <title>Genetic determinants of endophytism in the Arabidopsis root mycobiome.</title>
        <authorList>
            <person name="Mesny F."/>
            <person name="Miyauchi S."/>
            <person name="Thiergart T."/>
            <person name="Pickel B."/>
            <person name="Atanasova L."/>
            <person name="Karlsson M."/>
            <person name="Huettel B."/>
            <person name="Barry K.W."/>
            <person name="Haridas S."/>
            <person name="Chen C."/>
            <person name="Bauer D."/>
            <person name="Andreopoulos W."/>
            <person name="Pangilinan J."/>
            <person name="LaButti K."/>
            <person name="Riley R."/>
            <person name="Lipzen A."/>
            <person name="Clum A."/>
            <person name="Drula E."/>
            <person name="Henrissat B."/>
            <person name="Kohler A."/>
            <person name="Grigoriev I.V."/>
            <person name="Martin F.M."/>
            <person name="Hacquard S."/>
        </authorList>
    </citation>
    <scope>NUCLEOTIDE SEQUENCE</scope>
    <source>
        <strain evidence="2">MPI-CAGE-CH-0235</strain>
    </source>
</reference>